<feature type="compositionally biased region" description="Basic and acidic residues" evidence="1">
    <location>
        <begin position="264"/>
        <end position="291"/>
    </location>
</feature>
<dbReference type="RefSeq" id="XP_064075382.1">
    <property type="nucleotide sequence ID" value="XM_064219312.1"/>
</dbReference>
<accession>A0ABM4AVR7</accession>
<evidence type="ECO:0000313" key="2">
    <source>
        <dbReference type="Proteomes" id="UP001652626"/>
    </source>
</evidence>
<dbReference type="Proteomes" id="UP001652626">
    <property type="component" value="Chromosome 27"/>
</dbReference>
<keyword evidence="2" id="KW-1185">Reference proteome</keyword>
<reference evidence="3" key="1">
    <citation type="submission" date="2025-08" db="UniProtKB">
        <authorList>
            <consortium name="RefSeq"/>
        </authorList>
    </citation>
    <scope>IDENTIFICATION</scope>
    <source>
        <tissue evidence="3">Whole body</tissue>
    </source>
</reference>
<feature type="region of interest" description="Disordered" evidence="1">
    <location>
        <begin position="252"/>
        <end position="309"/>
    </location>
</feature>
<proteinExistence type="predicted"/>
<protein>
    <submittedName>
        <fullName evidence="3">Uncharacterized protein LOC135194194</fullName>
    </submittedName>
</protein>
<sequence>MFKFPDQKKIQKLEFETGDLYDMNKLLQSALDYEMAELCNVFVSACDESKGKNEETMHEKLTKRVVKDFKKVVKVHATRRVLNITSNLILRLFVTPKSTKRAVLEDFLKSHGAVTLKKSEKNKMYLATCGSYESYDKLVALGSTKIGNAVLTLKPLHLVGPPIKKNIRSQQFAVSNVIGNNESKSSIPEVTASDDDLADSCNESIINKDKHNVSLGDQDVVIVEAKNDVVVIEDNDRNHKSNDKSAVHAEIADLKPNSNSDNDPNNKDVIIDDETKHKTIHSESADVESKTNDNAPNNETPLDNECQSTCNVEGNEKQDIIVTPSDENKLAEDILESVDVAEDDLEDF</sequence>
<gene>
    <name evidence="3" type="primary">LOC135194194</name>
</gene>
<evidence type="ECO:0000313" key="3">
    <source>
        <dbReference type="RefSeq" id="XP_064075382.1"/>
    </source>
</evidence>
<organism evidence="2 3">
    <name type="scientific">Vanessa tameamea</name>
    <name type="common">Kamehameha butterfly</name>
    <dbReference type="NCBI Taxonomy" id="334116"/>
    <lineage>
        <taxon>Eukaryota</taxon>
        <taxon>Metazoa</taxon>
        <taxon>Ecdysozoa</taxon>
        <taxon>Arthropoda</taxon>
        <taxon>Hexapoda</taxon>
        <taxon>Insecta</taxon>
        <taxon>Pterygota</taxon>
        <taxon>Neoptera</taxon>
        <taxon>Endopterygota</taxon>
        <taxon>Lepidoptera</taxon>
        <taxon>Glossata</taxon>
        <taxon>Ditrysia</taxon>
        <taxon>Papilionoidea</taxon>
        <taxon>Nymphalidae</taxon>
        <taxon>Nymphalinae</taxon>
        <taxon>Vanessa</taxon>
    </lineage>
</organism>
<dbReference type="GeneID" id="135194194"/>
<evidence type="ECO:0000256" key="1">
    <source>
        <dbReference type="SAM" id="MobiDB-lite"/>
    </source>
</evidence>
<name>A0ABM4AVR7_VANTA</name>
<feature type="compositionally biased region" description="Polar residues" evidence="1">
    <location>
        <begin position="292"/>
        <end position="309"/>
    </location>
</feature>